<organism evidence="2 3">
    <name type="scientific">Pseudoclavibacter endophyticus</name>
    <dbReference type="NCBI Taxonomy" id="1778590"/>
    <lineage>
        <taxon>Bacteria</taxon>
        <taxon>Bacillati</taxon>
        <taxon>Actinomycetota</taxon>
        <taxon>Actinomycetes</taxon>
        <taxon>Micrococcales</taxon>
        <taxon>Microbacteriaceae</taxon>
        <taxon>Pseudoclavibacter</taxon>
    </lineage>
</organism>
<dbReference type="InterPro" id="IPR029044">
    <property type="entry name" value="Nucleotide-diphossugar_trans"/>
</dbReference>
<dbReference type="PANTHER" id="PTHR43685">
    <property type="entry name" value="GLYCOSYLTRANSFERASE"/>
    <property type="match status" value="1"/>
</dbReference>
<dbReference type="GO" id="GO:0016740">
    <property type="term" value="F:transferase activity"/>
    <property type="evidence" value="ECO:0007669"/>
    <property type="project" value="UniProtKB-KW"/>
</dbReference>
<keyword evidence="3" id="KW-1185">Reference proteome</keyword>
<feature type="domain" description="Glycosyltransferase 2-like" evidence="1">
    <location>
        <begin position="109"/>
        <end position="272"/>
    </location>
</feature>
<accession>A0A6H9WLF6</accession>
<reference evidence="2 3" key="1">
    <citation type="submission" date="2019-09" db="EMBL/GenBank/DDBJ databases">
        <title>Phylogeny of genus Pseudoclavibacter and closely related genus.</title>
        <authorList>
            <person name="Li Y."/>
        </authorList>
    </citation>
    <scope>NUCLEOTIDE SEQUENCE [LARGE SCALE GENOMIC DNA]</scope>
    <source>
        <strain evidence="2 3">EGI 60007</strain>
    </source>
</reference>
<dbReference type="Gene3D" id="3.90.550.10">
    <property type="entry name" value="Spore Coat Polysaccharide Biosynthesis Protein SpsA, Chain A"/>
    <property type="match status" value="1"/>
</dbReference>
<dbReference type="InterPro" id="IPR050834">
    <property type="entry name" value="Glycosyltransf_2"/>
</dbReference>
<gene>
    <name evidence="2" type="primary">mftF</name>
    <name evidence="2" type="ORF">F8O04_05335</name>
</gene>
<proteinExistence type="predicted"/>
<sequence>MPAVRRAFARPAVPPVVPLPAAPGAGELPVGARVRLANATRVLDGGAVLAGGTPSRVTRLREAATGRIRDRELAVADRASAALAGYLIDAGMADPEPASLPVVETGSLTVVIPAYRRSQPLERLLASIRNDLRDVRIIVVDDATPADEAEPLARAAADHGAELVRAERNAGPAAARNLGLARASTEFVLFIDTDAVLGPGAAQLLLRHFVDPKLGAAAPRIAALPRRDENWVLRYESARSSLDHGETGGLVRPLSPLSWVSSTCLLVRRAAVASGFEAGMRVGEDVDLVWRLHAAGWRVRYEPRAVVQHEHRRDVREWLERKFVYGTGADALATRHPGLVAPAVLAPWAVGGLVVLAAQRWWSLPVVGVLVAVTAARVSRSLPGIDRPRAEATRLTLTGFGWALTQGAALLLRHWWPIAVAAAGVSRRARLALVVAAVADAAWEYRRLRPTGGLLRFAIARRLDDLAYGAGVWVSAVRGRTTAPLLPLIRRRNR</sequence>
<evidence type="ECO:0000313" key="2">
    <source>
        <dbReference type="EMBL" id="KAB1649666.1"/>
    </source>
</evidence>
<evidence type="ECO:0000259" key="1">
    <source>
        <dbReference type="Pfam" id="PF00535"/>
    </source>
</evidence>
<name>A0A6H9WLF6_9MICO</name>
<dbReference type="SUPFAM" id="SSF53448">
    <property type="entry name" value="Nucleotide-diphospho-sugar transferases"/>
    <property type="match status" value="1"/>
</dbReference>
<dbReference type="InterPro" id="IPR023981">
    <property type="entry name" value="MftF"/>
</dbReference>
<dbReference type="Proteomes" id="UP000431744">
    <property type="component" value="Unassembled WGS sequence"/>
</dbReference>
<protein>
    <submittedName>
        <fullName evidence="2">Mycofactocin system glycosyltransferase</fullName>
    </submittedName>
</protein>
<dbReference type="InterPro" id="IPR001173">
    <property type="entry name" value="Glyco_trans_2-like"/>
</dbReference>
<dbReference type="PANTHER" id="PTHR43685:SF2">
    <property type="entry name" value="GLYCOSYLTRANSFERASE 2-LIKE DOMAIN-CONTAINING PROTEIN"/>
    <property type="match status" value="1"/>
</dbReference>
<comment type="caution">
    <text evidence="2">The sequence shown here is derived from an EMBL/GenBank/DDBJ whole genome shotgun (WGS) entry which is preliminary data.</text>
</comment>
<dbReference type="AlphaFoldDB" id="A0A6H9WLF6"/>
<dbReference type="Pfam" id="PF00535">
    <property type="entry name" value="Glycos_transf_2"/>
    <property type="match status" value="1"/>
</dbReference>
<dbReference type="NCBIfam" id="TIGR03965">
    <property type="entry name" value="mycofact_glyco"/>
    <property type="match status" value="1"/>
</dbReference>
<keyword evidence="2" id="KW-0808">Transferase</keyword>
<dbReference type="EMBL" id="WBJY01000001">
    <property type="protein sequence ID" value="KAB1649666.1"/>
    <property type="molecule type" value="Genomic_DNA"/>
</dbReference>
<dbReference type="OrthoDB" id="5243838at2"/>
<evidence type="ECO:0000313" key="3">
    <source>
        <dbReference type="Proteomes" id="UP000431744"/>
    </source>
</evidence>